<dbReference type="EMBL" id="BAAAHH010000006">
    <property type="protein sequence ID" value="GAA0946501.1"/>
    <property type="molecule type" value="Genomic_DNA"/>
</dbReference>
<sequence length="333" mass="35359">MSDESGETGRSAGEERAGNGRARLRSWTARSLAGLWAGWALGRVLGLDGWAVFEGLAVPLISLTPYLALVSPLPVAAALLLRRRGAALVAGVAALALGAALLPRATADTAVEADGPKLRVLTSNVFFGRASMAELVRIVERERVDVLSLQEFTPDAQSGLAEQGLQAHLPHRVADPQWGAGGSALYSRYPLTALPALPGTVMAHPRAALDVAGRRVELTAVHPLPPINGAGRADWKHSLATLPSSSTDPVRILAGDFNATLDHARFRDLLSRGHTDAADRRGRGLTTTWGFTAFPRLTLDHILVPPTVAVRSYDVLRLTGSDHRPVLAELQLP</sequence>
<feature type="transmembrane region" description="Helical" evidence="1">
    <location>
        <begin position="33"/>
        <end position="53"/>
    </location>
</feature>
<dbReference type="Gene3D" id="3.60.10.10">
    <property type="entry name" value="Endonuclease/exonuclease/phosphatase"/>
    <property type="match status" value="1"/>
</dbReference>
<protein>
    <submittedName>
        <fullName evidence="3">Endonuclease/exonuclease/phosphatase family protein</fullName>
    </submittedName>
</protein>
<keyword evidence="3" id="KW-0540">Nuclease</keyword>
<feature type="transmembrane region" description="Helical" evidence="1">
    <location>
        <begin position="59"/>
        <end position="81"/>
    </location>
</feature>
<dbReference type="GO" id="GO:0004519">
    <property type="term" value="F:endonuclease activity"/>
    <property type="evidence" value="ECO:0007669"/>
    <property type="project" value="UniProtKB-KW"/>
</dbReference>
<keyword evidence="4" id="KW-1185">Reference proteome</keyword>
<proteinExistence type="predicted"/>
<name>A0ABN1QRJ4_9ACTN</name>
<feature type="transmembrane region" description="Helical" evidence="1">
    <location>
        <begin position="86"/>
        <end position="103"/>
    </location>
</feature>
<dbReference type="RefSeq" id="WP_344239349.1">
    <property type="nucleotide sequence ID" value="NZ_BAAAHH010000006.1"/>
</dbReference>
<organism evidence="3 4">
    <name type="scientific">Actinocorallia libanotica</name>
    <dbReference type="NCBI Taxonomy" id="46162"/>
    <lineage>
        <taxon>Bacteria</taxon>
        <taxon>Bacillati</taxon>
        <taxon>Actinomycetota</taxon>
        <taxon>Actinomycetes</taxon>
        <taxon>Streptosporangiales</taxon>
        <taxon>Thermomonosporaceae</taxon>
        <taxon>Actinocorallia</taxon>
    </lineage>
</organism>
<accession>A0ABN1QRJ4</accession>
<comment type="caution">
    <text evidence="3">The sequence shown here is derived from an EMBL/GenBank/DDBJ whole genome shotgun (WGS) entry which is preliminary data.</text>
</comment>
<feature type="domain" description="Endonuclease/exonuclease/phosphatase" evidence="2">
    <location>
        <begin position="121"/>
        <end position="323"/>
    </location>
</feature>
<keyword evidence="1" id="KW-0812">Transmembrane</keyword>
<dbReference type="SUPFAM" id="SSF56219">
    <property type="entry name" value="DNase I-like"/>
    <property type="match status" value="1"/>
</dbReference>
<evidence type="ECO:0000313" key="4">
    <source>
        <dbReference type="Proteomes" id="UP001500665"/>
    </source>
</evidence>
<keyword evidence="3" id="KW-0378">Hydrolase</keyword>
<evidence type="ECO:0000256" key="1">
    <source>
        <dbReference type="SAM" id="Phobius"/>
    </source>
</evidence>
<evidence type="ECO:0000259" key="2">
    <source>
        <dbReference type="Pfam" id="PF03372"/>
    </source>
</evidence>
<dbReference type="Pfam" id="PF03372">
    <property type="entry name" value="Exo_endo_phos"/>
    <property type="match status" value="1"/>
</dbReference>
<keyword evidence="1" id="KW-1133">Transmembrane helix</keyword>
<evidence type="ECO:0000313" key="3">
    <source>
        <dbReference type="EMBL" id="GAA0946501.1"/>
    </source>
</evidence>
<dbReference type="Proteomes" id="UP001500665">
    <property type="component" value="Unassembled WGS sequence"/>
</dbReference>
<keyword evidence="1" id="KW-0472">Membrane</keyword>
<keyword evidence="3" id="KW-0255">Endonuclease</keyword>
<dbReference type="InterPro" id="IPR036691">
    <property type="entry name" value="Endo/exonu/phosph_ase_sf"/>
</dbReference>
<gene>
    <name evidence="3" type="ORF">GCM10009550_21190</name>
</gene>
<dbReference type="InterPro" id="IPR005135">
    <property type="entry name" value="Endo/exonuclease/phosphatase"/>
</dbReference>
<reference evidence="3 4" key="1">
    <citation type="journal article" date="2019" name="Int. J. Syst. Evol. Microbiol.">
        <title>The Global Catalogue of Microorganisms (GCM) 10K type strain sequencing project: providing services to taxonomists for standard genome sequencing and annotation.</title>
        <authorList>
            <consortium name="The Broad Institute Genomics Platform"/>
            <consortium name="The Broad Institute Genome Sequencing Center for Infectious Disease"/>
            <person name="Wu L."/>
            <person name="Ma J."/>
        </authorList>
    </citation>
    <scope>NUCLEOTIDE SEQUENCE [LARGE SCALE GENOMIC DNA]</scope>
    <source>
        <strain evidence="3 4">JCM 10696</strain>
    </source>
</reference>